<dbReference type="EMBL" id="CP090643">
    <property type="protein sequence ID" value="WFN23390.1"/>
    <property type="molecule type" value="Genomic_DNA"/>
</dbReference>
<dbReference type="InterPro" id="IPR001387">
    <property type="entry name" value="Cro/C1-type_HTH"/>
</dbReference>
<evidence type="ECO:0000313" key="7">
    <source>
        <dbReference type="Proteomes" id="UP000664048"/>
    </source>
</evidence>
<dbReference type="GO" id="GO:0005829">
    <property type="term" value="C:cytosol"/>
    <property type="evidence" value="ECO:0007669"/>
    <property type="project" value="TreeGrafter"/>
</dbReference>
<accession>A0A286T7X6</accession>
<dbReference type="Proteomes" id="UP000664048">
    <property type="component" value="Unassembled WGS sequence"/>
</dbReference>
<reference evidence="3" key="2">
    <citation type="journal article" date="2017" name="Genome Announc.">
        <title>High-Quality Draft Genome Sequence of Burkholderia contaminans CH-1, a Gram-Negative Bacterium That Metabolizes 2-Azahypoxanthine, a Plant Growth-Regulating Compound.</title>
        <authorList>
            <person name="Choi J.-H."/>
            <person name="Sugiura H."/>
            <person name="Moriuchi R."/>
            <person name="Kawagishi H."/>
            <person name="Dohra H."/>
        </authorList>
    </citation>
    <scope>NUCLEOTIDE SEQUENCE</scope>
    <source>
        <strain evidence="3">CH-1</strain>
        <plasmid evidence="3">pBC453</plasmid>
    </source>
</reference>
<dbReference type="Proteomes" id="UP001220209">
    <property type="component" value="Plasmid unnamed1"/>
</dbReference>
<evidence type="ECO:0000313" key="4">
    <source>
        <dbReference type="EMBL" id="MBK1932091.1"/>
    </source>
</evidence>
<sequence length="78" mass="8663">MHSQNQAFGKALRSLRKARKVTQRDLAIHARLDRSYVSAMELGENSPTLDTLLALCRGLDISLVDMSAAIERELASNH</sequence>
<dbReference type="PROSITE" id="PS50943">
    <property type="entry name" value="HTH_CROC1"/>
    <property type="match status" value="1"/>
</dbReference>
<dbReference type="Pfam" id="PF13560">
    <property type="entry name" value="HTH_31"/>
    <property type="match status" value="1"/>
</dbReference>
<name>A0A286T7X6_9BURK</name>
<dbReference type="EMBL" id="JAGEMX010000025">
    <property type="protein sequence ID" value="MBO1835054.1"/>
    <property type="molecule type" value="Genomic_DNA"/>
</dbReference>
<dbReference type="InterPro" id="IPR010982">
    <property type="entry name" value="Lambda_DNA-bd_dom_sf"/>
</dbReference>
<dbReference type="EMBL" id="AP018360">
    <property type="protein sequence ID" value="BBA45565.1"/>
    <property type="molecule type" value="Genomic_DNA"/>
</dbReference>
<evidence type="ECO:0000313" key="3">
    <source>
        <dbReference type="EMBL" id="BBA45565.1"/>
    </source>
</evidence>
<dbReference type="InterPro" id="IPR050807">
    <property type="entry name" value="TransReg_Diox_bact_type"/>
</dbReference>
<reference evidence="4" key="3">
    <citation type="submission" date="2021-01" db="EMBL/GenBank/DDBJ databases">
        <title>Outbreak of Burkholderia contaminns endophthalmitis traced to a clinical ventilation system.</title>
        <authorList>
            <person name="Lipuma J."/>
            <person name="Spilker T."/>
            <person name="Kratholm J."/>
        </authorList>
    </citation>
    <scope>NUCLEOTIDE SEQUENCE</scope>
    <source>
        <strain evidence="4">HI4954</strain>
    </source>
</reference>
<dbReference type="Gene3D" id="1.10.260.40">
    <property type="entry name" value="lambda repressor-like DNA-binding domains"/>
    <property type="match status" value="1"/>
</dbReference>
<keyword evidence="7" id="KW-1185">Reference proteome</keyword>
<proteinExistence type="predicted"/>
<dbReference type="CDD" id="cd00093">
    <property type="entry name" value="HTH_XRE"/>
    <property type="match status" value="1"/>
</dbReference>
<evidence type="ECO:0000256" key="1">
    <source>
        <dbReference type="ARBA" id="ARBA00023125"/>
    </source>
</evidence>
<dbReference type="EMBL" id="JAENIB010000007">
    <property type="protein sequence ID" value="MBK1932091.1"/>
    <property type="molecule type" value="Genomic_DNA"/>
</dbReference>
<reference evidence="6 8" key="5">
    <citation type="submission" date="2021-12" db="EMBL/GenBank/DDBJ databases">
        <title>Genomic and phenotypic characterization of three Burkholderia contaminans isolates recovered from different sources.</title>
        <authorList>
            <person name="Lopez De Volder A."/>
            <person name="Fan Y."/>
            <person name="Nunvar J."/>
            <person name="Herrera T."/>
            <person name="Timp W."/>
            <person name="Degrossi J."/>
        </authorList>
    </citation>
    <scope>NUCLEOTIDE SEQUENCE [LARGE SCALE GENOMIC DNA]</scope>
    <source>
        <strain evidence="6 8">LMG 23361</strain>
        <plasmid evidence="6 8">unnamed1</plasmid>
    </source>
</reference>
<feature type="domain" description="HTH cro/C1-type" evidence="2">
    <location>
        <begin position="12"/>
        <end position="66"/>
    </location>
</feature>
<geneLocation type="plasmid" evidence="6 8">
    <name>unnamed1</name>
</geneLocation>
<evidence type="ECO:0000313" key="8">
    <source>
        <dbReference type="Proteomes" id="UP001220209"/>
    </source>
</evidence>
<evidence type="ECO:0000313" key="5">
    <source>
        <dbReference type="EMBL" id="MBO1835054.1"/>
    </source>
</evidence>
<dbReference type="GO" id="GO:0003677">
    <property type="term" value="F:DNA binding"/>
    <property type="evidence" value="ECO:0007669"/>
    <property type="project" value="UniProtKB-KW"/>
</dbReference>
<dbReference type="RefSeq" id="WP_046543847.1">
    <property type="nucleotide sequence ID" value="NZ_CP073663.1"/>
</dbReference>
<evidence type="ECO:0000313" key="6">
    <source>
        <dbReference type="EMBL" id="WFN23390.1"/>
    </source>
</evidence>
<dbReference type="SUPFAM" id="SSF47413">
    <property type="entry name" value="lambda repressor-like DNA-binding domains"/>
    <property type="match status" value="1"/>
</dbReference>
<evidence type="ECO:0000259" key="2">
    <source>
        <dbReference type="PROSITE" id="PS50943"/>
    </source>
</evidence>
<dbReference type="OrthoDB" id="73827at2"/>
<keyword evidence="1" id="KW-0238">DNA-binding</keyword>
<dbReference type="PANTHER" id="PTHR46797:SF1">
    <property type="entry name" value="METHYLPHOSPHONATE SYNTHASE"/>
    <property type="match status" value="1"/>
</dbReference>
<dbReference type="SMART" id="SM00530">
    <property type="entry name" value="HTH_XRE"/>
    <property type="match status" value="1"/>
</dbReference>
<reference evidence="3" key="1">
    <citation type="journal article" date="2016" name="Biosci. Biotechnol. Biochem.">
        <title>Bioconversion of AHX to AOH by resting cells of Burkholderia contaminans CH-1.</title>
        <authorList>
            <person name="Choi J.H."/>
            <person name="Kikuchi A."/>
            <person name="Pumkaeo P."/>
            <person name="Hirai H."/>
            <person name="Tokuyama S."/>
            <person name="Kawagishi H."/>
        </authorList>
    </citation>
    <scope>NUCLEOTIDE SEQUENCE</scope>
    <source>
        <strain evidence="3">CH-1</strain>
        <plasmid evidence="3">pBC453</plasmid>
    </source>
</reference>
<protein>
    <submittedName>
        <fullName evidence="6">Helix-turn-helix domain-containing protein</fullName>
    </submittedName>
    <submittedName>
        <fullName evidence="4">Helix-turn-helix transcriptional regulator</fullName>
    </submittedName>
</protein>
<gene>
    <name evidence="3" type="ORF">BCCH1_80760</name>
    <name evidence="5" type="ORF">J4M89_37305</name>
    <name evidence="4" type="ORF">JIN94_19570</name>
    <name evidence="6" type="ORF">LXE91_40380</name>
</gene>
<dbReference type="Proteomes" id="UP000611459">
    <property type="component" value="Unassembled WGS sequence"/>
</dbReference>
<dbReference type="GO" id="GO:0003700">
    <property type="term" value="F:DNA-binding transcription factor activity"/>
    <property type="evidence" value="ECO:0007669"/>
    <property type="project" value="TreeGrafter"/>
</dbReference>
<keyword evidence="3" id="KW-0614">Plasmid</keyword>
<dbReference type="AlphaFoldDB" id="A0A286T7X6"/>
<geneLocation type="plasmid" evidence="3">
    <name>pBC453</name>
</geneLocation>
<dbReference type="PANTHER" id="PTHR46797">
    <property type="entry name" value="HTH-TYPE TRANSCRIPTIONAL REGULATOR"/>
    <property type="match status" value="1"/>
</dbReference>
<organism evidence="3">
    <name type="scientific">Burkholderia contaminans</name>
    <dbReference type="NCBI Taxonomy" id="488447"/>
    <lineage>
        <taxon>Bacteria</taxon>
        <taxon>Pseudomonadati</taxon>
        <taxon>Pseudomonadota</taxon>
        <taxon>Betaproteobacteria</taxon>
        <taxon>Burkholderiales</taxon>
        <taxon>Burkholderiaceae</taxon>
        <taxon>Burkholderia</taxon>
        <taxon>Burkholderia cepacia complex</taxon>
    </lineage>
</organism>
<reference evidence="5 7" key="4">
    <citation type="submission" date="2021-03" db="EMBL/GenBank/DDBJ databases">
        <title>Clinical course, treatment and visual outcome of an outbreak of Burkholderia contaminans endophthalmitis following cataract surgery.</title>
        <authorList>
            <person name="Lind C."/>
            <person name="Olsen K."/>
            <person name="Angelsen N.K."/>
            <person name="Krefting E.A."/>
            <person name="Fossen K."/>
            <person name="Gravningen K."/>
            <person name="Depoorter E."/>
            <person name="Vandamme P."/>
            <person name="Bertelsen G."/>
        </authorList>
    </citation>
    <scope>NUCLEOTIDE SEQUENCE [LARGE SCALE GENOMIC DNA]</scope>
    <source>
        <strain evidence="5 7">51242556</strain>
    </source>
</reference>